<comment type="caution">
    <text evidence="2">The sequence shown here is derived from an EMBL/GenBank/DDBJ whole genome shotgun (WGS) entry which is preliminary data.</text>
</comment>
<reference evidence="2" key="1">
    <citation type="journal article" date="2023" name="GigaByte">
        <title>Genome assembly of the bearded iris, Iris pallida Lam.</title>
        <authorList>
            <person name="Bruccoleri R.E."/>
            <person name="Oakeley E.J."/>
            <person name="Faust A.M.E."/>
            <person name="Altorfer M."/>
            <person name="Dessus-Babus S."/>
            <person name="Burckhardt D."/>
            <person name="Oertli M."/>
            <person name="Naumann U."/>
            <person name="Petersen F."/>
            <person name="Wong J."/>
        </authorList>
    </citation>
    <scope>NUCLEOTIDE SEQUENCE</scope>
    <source>
        <strain evidence="2">GSM-AAB239-AS_SAM_17_03QT</strain>
    </source>
</reference>
<dbReference type="EMBL" id="JANAVB010024000">
    <property type="protein sequence ID" value="KAJ6822622.1"/>
    <property type="molecule type" value="Genomic_DNA"/>
</dbReference>
<reference evidence="2" key="2">
    <citation type="submission" date="2023-04" db="EMBL/GenBank/DDBJ databases">
        <authorList>
            <person name="Bruccoleri R.E."/>
            <person name="Oakeley E.J."/>
            <person name="Faust A.-M."/>
            <person name="Dessus-Babus S."/>
            <person name="Altorfer M."/>
            <person name="Burckhardt D."/>
            <person name="Oertli M."/>
            <person name="Naumann U."/>
            <person name="Petersen F."/>
            <person name="Wong J."/>
        </authorList>
    </citation>
    <scope>NUCLEOTIDE SEQUENCE</scope>
    <source>
        <strain evidence="2">GSM-AAB239-AS_SAM_17_03QT</strain>
        <tissue evidence="2">Leaf</tissue>
    </source>
</reference>
<evidence type="ECO:0000256" key="1">
    <source>
        <dbReference type="SAM" id="MobiDB-lite"/>
    </source>
</evidence>
<dbReference type="Proteomes" id="UP001140949">
    <property type="component" value="Unassembled WGS sequence"/>
</dbReference>
<feature type="compositionally biased region" description="Polar residues" evidence="1">
    <location>
        <begin position="15"/>
        <end position="33"/>
    </location>
</feature>
<dbReference type="AlphaFoldDB" id="A0AAX6G274"/>
<accession>A0AAX6G274</accession>
<gene>
    <name evidence="2" type="ORF">M6B38_386985</name>
</gene>
<organism evidence="2 3">
    <name type="scientific">Iris pallida</name>
    <name type="common">Sweet iris</name>
    <dbReference type="NCBI Taxonomy" id="29817"/>
    <lineage>
        <taxon>Eukaryota</taxon>
        <taxon>Viridiplantae</taxon>
        <taxon>Streptophyta</taxon>
        <taxon>Embryophyta</taxon>
        <taxon>Tracheophyta</taxon>
        <taxon>Spermatophyta</taxon>
        <taxon>Magnoliopsida</taxon>
        <taxon>Liliopsida</taxon>
        <taxon>Asparagales</taxon>
        <taxon>Iridaceae</taxon>
        <taxon>Iridoideae</taxon>
        <taxon>Irideae</taxon>
        <taxon>Iris</taxon>
    </lineage>
</organism>
<evidence type="ECO:0000313" key="3">
    <source>
        <dbReference type="Proteomes" id="UP001140949"/>
    </source>
</evidence>
<proteinExistence type="predicted"/>
<keyword evidence="3" id="KW-1185">Reference proteome</keyword>
<protein>
    <submittedName>
        <fullName evidence="2">Uncharacterized protein</fullName>
    </submittedName>
</protein>
<sequence>MITVAQSFIRPLRTASRNQQGGRKTLEHSCTSDSSEDGELLWQWLYSSLSVSEVTEPTRTKKY</sequence>
<evidence type="ECO:0000313" key="2">
    <source>
        <dbReference type="EMBL" id="KAJ6822622.1"/>
    </source>
</evidence>
<feature type="region of interest" description="Disordered" evidence="1">
    <location>
        <begin position="13"/>
        <end position="36"/>
    </location>
</feature>
<name>A0AAX6G274_IRIPA</name>